<feature type="transmembrane region" description="Helical" evidence="1">
    <location>
        <begin position="70"/>
        <end position="87"/>
    </location>
</feature>
<evidence type="ECO:0000313" key="3">
    <source>
        <dbReference type="Proteomes" id="UP000035085"/>
    </source>
</evidence>
<keyword evidence="3" id="KW-1185">Reference proteome</keyword>
<organism evidence="2 3">
    <name type="scientific">Pandoraea vervacti</name>
    <dbReference type="NCBI Taxonomy" id="656178"/>
    <lineage>
        <taxon>Bacteria</taxon>
        <taxon>Pseudomonadati</taxon>
        <taxon>Pseudomonadota</taxon>
        <taxon>Betaproteobacteria</taxon>
        <taxon>Burkholderiales</taxon>
        <taxon>Burkholderiaceae</taxon>
        <taxon>Pandoraea</taxon>
    </lineage>
</organism>
<reference evidence="3" key="1">
    <citation type="submission" date="2015-02" db="EMBL/GenBank/DDBJ databases">
        <title>Complete Genome Sequencing of Pandoraea vervacti NS15 sp. nov.</title>
        <authorList>
            <person name="Chan K.-G."/>
        </authorList>
    </citation>
    <scope>NUCLEOTIDE SEQUENCE [LARGE SCALE GENOMIC DNA]</scope>
    <source>
        <strain evidence="3">NS15</strain>
    </source>
</reference>
<name>A0ABN4G2Z7_9BURK</name>
<evidence type="ECO:0000256" key="1">
    <source>
        <dbReference type="SAM" id="Phobius"/>
    </source>
</evidence>
<protein>
    <recommendedName>
        <fullName evidence="4">Diguanylate cyclase</fullName>
    </recommendedName>
</protein>
<feature type="transmembrane region" description="Helical" evidence="1">
    <location>
        <begin position="45"/>
        <end position="64"/>
    </location>
</feature>
<gene>
    <name evidence="2" type="ORF">UC34_16130</name>
</gene>
<dbReference type="Proteomes" id="UP000035085">
    <property type="component" value="Chromosome"/>
</dbReference>
<keyword evidence="1" id="KW-1133">Transmembrane helix</keyword>
<dbReference type="RefSeq" id="WP_044456342.1">
    <property type="nucleotide sequence ID" value="NZ_CP010897.2"/>
</dbReference>
<feature type="transmembrane region" description="Helical" evidence="1">
    <location>
        <begin position="6"/>
        <end position="25"/>
    </location>
</feature>
<keyword evidence="1" id="KW-0472">Membrane</keyword>
<keyword evidence="1" id="KW-0812">Transmembrane</keyword>
<feature type="transmembrane region" description="Helical" evidence="1">
    <location>
        <begin position="108"/>
        <end position="128"/>
    </location>
</feature>
<evidence type="ECO:0000313" key="2">
    <source>
        <dbReference type="EMBL" id="AJP58086.1"/>
    </source>
</evidence>
<accession>A0ABN4G2Z7</accession>
<evidence type="ECO:0008006" key="4">
    <source>
        <dbReference type="Google" id="ProtNLM"/>
    </source>
</evidence>
<sequence length="194" mass="21385">MGVADFIDMYIRYGIIPVWLMAGFADWLCHRRTHIEANAGAKESVMHLAQMLEVGIPLMIALIFEIDPGVILIMVVGLVLHEVTALWDVSYARQRRDITAIEQHIHSFLELLPICAVTLVIGANLETVRNAIFSSGPQPFALTPSHVPLTYVGGVLAAALLFAALPYAEELIRCLRYSRGSRSRVGAKHLPDVS</sequence>
<dbReference type="EMBL" id="CP010897">
    <property type="protein sequence ID" value="AJP58086.1"/>
    <property type="molecule type" value="Genomic_DNA"/>
</dbReference>
<feature type="transmembrane region" description="Helical" evidence="1">
    <location>
        <begin position="148"/>
        <end position="168"/>
    </location>
</feature>
<proteinExistence type="predicted"/>